<sequence>MLLIFKALVSFAELLGPPLHCTFISSSWAKGAVDVVEDKFQNKKKLVYTEKKSQKDCGEESGVQVLVGK</sequence>
<organism evidence="1 2">
    <name type="scientific">Patagioenas fasciata monilis</name>
    <dbReference type="NCBI Taxonomy" id="372326"/>
    <lineage>
        <taxon>Eukaryota</taxon>
        <taxon>Metazoa</taxon>
        <taxon>Chordata</taxon>
        <taxon>Craniata</taxon>
        <taxon>Vertebrata</taxon>
        <taxon>Euteleostomi</taxon>
        <taxon>Archelosauria</taxon>
        <taxon>Archosauria</taxon>
        <taxon>Dinosauria</taxon>
        <taxon>Saurischia</taxon>
        <taxon>Theropoda</taxon>
        <taxon>Coelurosauria</taxon>
        <taxon>Aves</taxon>
        <taxon>Neognathae</taxon>
        <taxon>Neoaves</taxon>
        <taxon>Columbimorphae</taxon>
        <taxon>Columbiformes</taxon>
        <taxon>Columbidae</taxon>
        <taxon>Patagioenas</taxon>
    </lineage>
</organism>
<dbReference type="Proteomes" id="UP000190648">
    <property type="component" value="Unassembled WGS sequence"/>
</dbReference>
<dbReference type="EMBL" id="LSYS01003057">
    <property type="protein sequence ID" value="OPJ84473.1"/>
    <property type="molecule type" value="Genomic_DNA"/>
</dbReference>
<reference evidence="1 2" key="1">
    <citation type="submission" date="2016-02" db="EMBL/GenBank/DDBJ databases">
        <title>Band-tailed pigeon sequencing and assembly.</title>
        <authorList>
            <person name="Soares A.E."/>
            <person name="Novak B.J."/>
            <person name="Rice E.S."/>
            <person name="O'Connell B."/>
            <person name="Chang D."/>
            <person name="Weber S."/>
            <person name="Shapiro B."/>
        </authorList>
    </citation>
    <scope>NUCLEOTIDE SEQUENCE [LARGE SCALE GENOMIC DNA]</scope>
    <source>
        <strain evidence="1">BTP2013</strain>
        <tissue evidence="1">Blood</tissue>
    </source>
</reference>
<gene>
    <name evidence="1" type="ORF">AV530_015880</name>
</gene>
<evidence type="ECO:0000313" key="1">
    <source>
        <dbReference type="EMBL" id="OPJ84473.1"/>
    </source>
</evidence>
<protein>
    <submittedName>
        <fullName evidence="1">Uncharacterized protein</fullName>
    </submittedName>
</protein>
<accession>A0A1V4KJD3</accession>
<keyword evidence="2" id="KW-1185">Reference proteome</keyword>
<name>A0A1V4KJD3_PATFA</name>
<dbReference type="AlphaFoldDB" id="A0A1V4KJD3"/>
<proteinExistence type="predicted"/>
<comment type="caution">
    <text evidence="1">The sequence shown here is derived from an EMBL/GenBank/DDBJ whole genome shotgun (WGS) entry which is preliminary data.</text>
</comment>
<evidence type="ECO:0000313" key="2">
    <source>
        <dbReference type="Proteomes" id="UP000190648"/>
    </source>
</evidence>